<proteinExistence type="predicted"/>
<evidence type="ECO:0000259" key="4">
    <source>
        <dbReference type="SMART" id="SM00831"/>
    </source>
</evidence>
<dbReference type="Proteomes" id="UP000663879">
    <property type="component" value="Unassembled WGS sequence"/>
</dbReference>
<dbReference type="GO" id="GO:1990573">
    <property type="term" value="P:potassium ion import across plasma membrane"/>
    <property type="evidence" value="ECO:0007669"/>
    <property type="project" value="TreeGrafter"/>
</dbReference>
<dbReference type="GO" id="GO:0030007">
    <property type="term" value="P:intracellular potassium ion homeostasis"/>
    <property type="evidence" value="ECO:0007669"/>
    <property type="project" value="TreeGrafter"/>
</dbReference>
<keyword evidence="2" id="KW-1003">Cell membrane</keyword>
<organism evidence="5 6">
    <name type="scientific">Brachionus calyciflorus</name>
    <dbReference type="NCBI Taxonomy" id="104777"/>
    <lineage>
        <taxon>Eukaryota</taxon>
        <taxon>Metazoa</taxon>
        <taxon>Spiralia</taxon>
        <taxon>Gnathifera</taxon>
        <taxon>Rotifera</taxon>
        <taxon>Eurotatoria</taxon>
        <taxon>Monogononta</taxon>
        <taxon>Pseudotrocha</taxon>
        <taxon>Ploima</taxon>
        <taxon>Brachionidae</taxon>
        <taxon>Brachionus</taxon>
    </lineage>
</organism>
<dbReference type="Gene3D" id="2.70.150.10">
    <property type="entry name" value="Calcium-transporting ATPase, cytoplasmic transduction domain A"/>
    <property type="match status" value="1"/>
</dbReference>
<dbReference type="GO" id="GO:1902600">
    <property type="term" value="P:proton transmembrane transport"/>
    <property type="evidence" value="ECO:0007669"/>
    <property type="project" value="TreeGrafter"/>
</dbReference>
<feature type="non-terminal residue" evidence="5">
    <location>
        <position position="166"/>
    </location>
</feature>
<accession>A0A814ACX9</accession>
<dbReference type="InterPro" id="IPR023298">
    <property type="entry name" value="ATPase_P-typ_TM_dom_sf"/>
</dbReference>
<keyword evidence="3" id="KW-1133">Transmembrane helix</keyword>
<dbReference type="PANTHER" id="PTHR43294">
    <property type="entry name" value="SODIUM/POTASSIUM-TRANSPORTING ATPASE SUBUNIT ALPHA"/>
    <property type="match status" value="1"/>
</dbReference>
<keyword evidence="3" id="KW-0472">Membrane</keyword>
<dbReference type="AlphaFoldDB" id="A0A814ACX9"/>
<dbReference type="EMBL" id="CAJNOC010002090">
    <property type="protein sequence ID" value="CAF0911806.1"/>
    <property type="molecule type" value="Genomic_DNA"/>
</dbReference>
<evidence type="ECO:0000256" key="2">
    <source>
        <dbReference type="ARBA" id="ARBA00022475"/>
    </source>
</evidence>
<dbReference type="InterPro" id="IPR050510">
    <property type="entry name" value="Cation_transp_ATPase_P-type"/>
</dbReference>
<dbReference type="PANTHER" id="PTHR43294:SF21">
    <property type="entry name" value="CATION TRANSPORTING ATPASE"/>
    <property type="match status" value="1"/>
</dbReference>
<keyword evidence="3" id="KW-0812">Transmembrane</keyword>
<keyword evidence="6" id="KW-1185">Reference proteome</keyword>
<evidence type="ECO:0000256" key="1">
    <source>
        <dbReference type="ARBA" id="ARBA00004651"/>
    </source>
</evidence>
<dbReference type="Pfam" id="PF00690">
    <property type="entry name" value="Cation_ATPase_N"/>
    <property type="match status" value="1"/>
</dbReference>
<gene>
    <name evidence="5" type="ORF">OXX778_LOCUS11944</name>
</gene>
<feature type="domain" description="Cation-transporting P-type ATPase N-terminal" evidence="4">
    <location>
        <begin position="29"/>
        <end position="102"/>
    </location>
</feature>
<sequence length="166" mass="18607">MEKLKQKAKHLILPKKPKKMVNGPQIVENYHKLSLLELEREFKTSIRNGLDSKLAGEFLAKNGKNKIKPKKANPIIKIISYFFSGFCALLWIAGIVCILAWKPIGEPNSDPVNLGLGILLIVVIFLQATFNAFQDYSSGKVMKSIKNMMPSIAIVIRDGHEHEIPV</sequence>
<name>A0A814ACX9_9BILA</name>
<dbReference type="GO" id="GO:0006883">
    <property type="term" value="P:intracellular sodium ion homeostasis"/>
    <property type="evidence" value="ECO:0007669"/>
    <property type="project" value="TreeGrafter"/>
</dbReference>
<dbReference type="SMART" id="SM00831">
    <property type="entry name" value="Cation_ATPase_N"/>
    <property type="match status" value="1"/>
</dbReference>
<dbReference type="Gene3D" id="1.20.1110.10">
    <property type="entry name" value="Calcium-transporting ATPase, transmembrane domain"/>
    <property type="match status" value="1"/>
</dbReference>
<dbReference type="GO" id="GO:0005391">
    <property type="term" value="F:P-type sodium:potassium-exchanging transporter activity"/>
    <property type="evidence" value="ECO:0007669"/>
    <property type="project" value="TreeGrafter"/>
</dbReference>
<protein>
    <recommendedName>
        <fullName evidence="4">Cation-transporting P-type ATPase N-terminal domain-containing protein</fullName>
    </recommendedName>
</protein>
<dbReference type="InterPro" id="IPR004014">
    <property type="entry name" value="ATPase_P-typ_cation-transptr_N"/>
</dbReference>
<reference evidence="5" key="1">
    <citation type="submission" date="2021-02" db="EMBL/GenBank/DDBJ databases">
        <authorList>
            <person name="Nowell W R."/>
        </authorList>
    </citation>
    <scope>NUCLEOTIDE SEQUENCE</scope>
    <source>
        <strain evidence="5">Ploen Becks lab</strain>
    </source>
</reference>
<dbReference type="OrthoDB" id="10052189at2759"/>
<evidence type="ECO:0000256" key="3">
    <source>
        <dbReference type="SAM" id="Phobius"/>
    </source>
</evidence>
<dbReference type="GO" id="GO:0005886">
    <property type="term" value="C:plasma membrane"/>
    <property type="evidence" value="ECO:0007669"/>
    <property type="project" value="UniProtKB-SubCell"/>
</dbReference>
<comment type="subcellular location">
    <subcellularLocation>
        <location evidence="1">Cell membrane</location>
        <topology evidence="1">Multi-pass membrane protein</topology>
    </subcellularLocation>
</comment>
<feature type="transmembrane region" description="Helical" evidence="3">
    <location>
        <begin position="78"/>
        <end position="101"/>
    </location>
</feature>
<evidence type="ECO:0000313" key="6">
    <source>
        <dbReference type="Proteomes" id="UP000663879"/>
    </source>
</evidence>
<evidence type="ECO:0000313" key="5">
    <source>
        <dbReference type="EMBL" id="CAF0911806.1"/>
    </source>
</evidence>
<comment type="caution">
    <text evidence="5">The sequence shown here is derived from an EMBL/GenBank/DDBJ whole genome shotgun (WGS) entry which is preliminary data.</text>
</comment>
<feature type="transmembrane region" description="Helical" evidence="3">
    <location>
        <begin position="113"/>
        <end position="133"/>
    </location>
</feature>
<dbReference type="SUPFAM" id="SSF81665">
    <property type="entry name" value="Calcium ATPase, transmembrane domain M"/>
    <property type="match status" value="1"/>
</dbReference>
<dbReference type="GO" id="GO:0036376">
    <property type="term" value="P:sodium ion export across plasma membrane"/>
    <property type="evidence" value="ECO:0007669"/>
    <property type="project" value="TreeGrafter"/>
</dbReference>